<dbReference type="PANTHER" id="PTHR45753">
    <property type="entry name" value="ORNITHINE CARBAMOYLTRANSFERASE, MITOCHONDRIAL"/>
    <property type="match status" value="1"/>
</dbReference>
<gene>
    <name evidence="7" type="primary">pyrB</name>
    <name evidence="10" type="ORF">C7959_105125</name>
</gene>
<dbReference type="InterPro" id="IPR002082">
    <property type="entry name" value="Asp_carbamoyltransf"/>
</dbReference>
<evidence type="ECO:0000259" key="8">
    <source>
        <dbReference type="Pfam" id="PF00185"/>
    </source>
</evidence>
<dbReference type="NCBIfam" id="TIGR00670">
    <property type="entry name" value="asp_carb_tr"/>
    <property type="match status" value="1"/>
</dbReference>
<dbReference type="NCBIfam" id="NF002032">
    <property type="entry name" value="PRK00856.1"/>
    <property type="match status" value="1"/>
</dbReference>
<feature type="binding site" evidence="7">
    <location>
        <position position="265"/>
    </location>
    <ligand>
        <name>carbamoyl phosphate</name>
        <dbReference type="ChEBI" id="CHEBI:58228"/>
    </ligand>
</feature>
<evidence type="ECO:0000259" key="9">
    <source>
        <dbReference type="Pfam" id="PF02729"/>
    </source>
</evidence>
<dbReference type="EMBL" id="SOEG01000005">
    <property type="protein sequence ID" value="TDX52768.1"/>
    <property type="molecule type" value="Genomic_DNA"/>
</dbReference>
<dbReference type="HAMAP" id="MF_00001">
    <property type="entry name" value="Asp_carb_tr"/>
    <property type="match status" value="1"/>
</dbReference>
<dbReference type="InterPro" id="IPR006130">
    <property type="entry name" value="Asp/Orn_carbamoylTrfase"/>
</dbReference>
<dbReference type="PRINTS" id="PR00101">
    <property type="entry name" value="ATCASE"/>
</dbReference>
<evidence type="ECO:0000256" key="1">
    <source>
        <dbReference type="ARBA" id="ARBA00004852"/>
    </source>
</evidence>
<keyword evidence="3 7" id="KW-0808">Transferase</keyword>
<dbReference type="STRING" id="926561.GCA_000379025_03129"/>
<protein>
    <recommendedName>
        <fullName evidence="7">Aspartate carbamoyltransferase</fullName>
        <ecNumber evidence="7">2.1.3.2</ecNumber>
    </recommendedName>
    <alternativeName>
        <fullName evidence="7">Aspartate transcarbamylase</fullName>
        <shortName evidence="7">ATCase</shortName>
    </alternativeName>
</protein>
<feature type="binding site" evidence="7">
    <location>
        <position position="266"/>
    </location>
    <ligand>
        <name>carbamoyl phosphate</name>
        <dbReference type="ChEBI" id="CHEBI:58228"/>
    </ligand>
</feature>
<evidence type="ECO:0000256" key="2">
    <source>
        <dbReference type="ARBA" id="ARBA00008896"/>
    </source>
</evidence>
<comment type="catalytic activity">
    <reaction evidence="6 7">
        <text>carbamoyl phosphate + L-aspartate = N-carbamoyl-L-aspartate + phosphate + H(+)</text>
        <dbReference type="Rhea" id="RHEA:20013"/>
        <dbReference type="ChEBI" id="CHEBI:15378"/>
        <dbReference type="ChEBI" id="CHEBI:29991"/>
        <dbReference type="ChEBI" id="CHEBI:32814"/>
        <dbReference type="ChEBI" id="CHEBI:43474"/>
        <dbReference type="ChEBI" id="CHEBI:58228"/>
        <dbReference type="EC" id="2.1.3.2"/>
    </reaction>
</comment>
<feature type="binding site" evidence="7">
    <location>
        <position position="224"/>
    </location>
    <ligand>
        <name>L-aspartate</name>
        <dbReference type="ChEBI" id="CHEBI:29991"/>
    </ligand>
</feature>
<comment type="pathway">
    <text evidence="1 7">Pyrimidine metabolism; UMP biosynthesis via de novo pathway; (S)-dihydroorotate from bicarbonate: step 2/3.</text>
</comment>
<accession>A0A4R8H0N3</accession>
<evidence type="ECO:0000256" key="3">
    <source>
        <dbReference type="ARBA" id="ARBA00022679"/>
    </source>
</evidence>
<feature type="binding site" evidence="7">
    <location>
        <position position="170"/>
    </location>
    <ligand>
        <name>L-aspartate</name>
        <dbReference type="ChEBI" id="CHEBI:29991"/>
    </ligand>
</feature>
<evidence type="ECO:0000313" key="11">
    <source>
        <dbReference type="Proteomes" id="UP000295832"/>
    </source>
</evidence>
<dbReference type="PANTHER" id="PTHR45753:SF6">
    <property type="entry name" value="ASPARTATE CARBAMOYLTRANSFERASE"/>
    <property type="match status" value="1"/>
</dbReference>
<comment type="function">
    <text evidence="5 7">Catalyzes the condensation of carbamoyl phosphate and aspartate to form carbamoyl aspartate and inorganic phosphate, the committed step in the de novo pyrimidine nucleotide biosynthesis pathway.</text>
</comment>
<evidence type="ECO:0000256" key="6">
    <source>
        <dbReference type="ARBA" id="ARBA00048859"/>
    </source>
</evidence>
<feature type="binding site" evidence="7">
    <location>
        <position position="59"/>
    </location>
    <ligand>
        <name>carbamoyl phosphate</name>
        <dbReference type="ChEBI" id="CHEBI:58228"/>
    </ligand>
</feature>
<proteinExistence type="inferred from homology"/>
<comment type="similarity">
    <text evidence="2 7">Belongs to the aspartate/ornithine carbamoyltransferase superfamily. ATCase family.</text>
</comment>
<feature type="binding site" evidence="7">
    <location>
        <position position="87"/>
    </location>
    <ligand>
        <name>L-aspartate</name>
        <dbReference type="ChEBI" id="CHEBI:29991"/>
    </ligand>
</feature>
<dbReference type="GO" id="GO:0016597">
    <property type="term" value="F:amino acid binding"/>
    <property type="evidence" value="ECO:0007669"/>
    <property type="project" value="InterPro"/>
</dbReference>
<evidence type="ECO:0000256" key="4">
    <source>
        <dbReference type="ARBA" id="ARBA00022975"/>
    </source>
</evidence>
<feature type="binding site" evidence="7">
    <location>
        <position position="140"/>
    </location>
    <ligand>
        <name>carbamoyl phosphate</name>
        <dbReference type="ChEBI" id="CHEBI:58228"/>
    </ligand>
</feature>
<dbReference type="UniPathway" id="UPA00070">
    <property type="reaction ID" value="UER00116"/>
</dbReference>
<dbReference type="GO" id="GO:0006520">
    <property type="term" value="P:amino acid metabolic process"/>
    <property type="evidence" value="ECO:0007669"/>
    <property type="project" value="InterPro"/>
</dbReference>
<dbReference type="AlphaFoldDB" id="A0A4R8H0N3"/>
<feature type="domain" description="Aspartate/ornithine carbamoyltransferase carbamoyl-P binding" evidence="9">
    <location>
        <begin position="7"/>
        <end position="150"/>
    </location>
</feature>
<organism evidence="10 11">
    <name type="scientific">Orenia marismortui</name>
    <dbReference type="NCBI Taxonomy" id="46469"/>
    <lineage>
        <taxon>Bacteria</taxon>
        <taxon>Bacillati</taxon>
        <taxon>Bacillota</taxon>
        <taxon>Clostridia</taxon>
        <taxon>Halanaerobiales</taxon>
        <taxon>Halobacteroidaceae</taxon>
        <taxon>Orenia</taxon>
    </lineage>
</organism>
<dbReference type="Proteomes" id="UP000295832">
    <property type="component" value="Unassembled WGS sequence"/>
</dbReference>
<dbReference type="SUPFAM" id="SSF53671">
    <property type="entry name" value="Aspartate/ornithine carbamoyltransferase"/>
    <property type="match status" value="1"/>
</dbReference>
<feature type="domain" description="Aspartate/ornithine carbamoyltransferase Asp/Orn-binding" evidence="8">
    <location>
        <begin position="156"/>
        <end position="303"/>
    </location>
</feature>
<dbReference type="Pfam" id="PF02729">
    <property type="entry name" value="OTCace_N"/>
    <property type="match status" value="1"/>
</dbReference>
<comment type="caution">
    <text evidence="10">The sequence shown here is derived from an EMBL/GenBank/DDBJ whole genome shotgun (WGS) entry which is preliminary data.</text>
</comment>
<evidence type="ECO:0000256" key="5">
    <source>
        <dbReference type="ARBA" id="ARBA00043884"/>
    </source>
</evidence>
<feature type="binding site" evidence="7">
    <location>
        <position position="109"/>
    </location>
    <ligand>
        <name>carbamoyl phosphate</name>
        <dbReference type="ChEBI" id="CHEBI:58228"/>
    </ligand>
</feature>
<evidence type="ECO:0000313" key="10">
    <source>
        <dbReference type="EMBL" id="TDX52768.1"/>
    </source>
</evidence>
<dbReference type="InterPro" id="IPR006132">
    <property type="entry name" value="Asp/Orn_carbamoyltranf_P-bd"/>
</dbReference>
<dbReference type="EC" id="2.1.3.2" evidence="7"/>
<name>A0A4R8H0N3_9FIRM</name>
<dbReference type="InterPro" id="IPR006131">
    <property type="entry name" value="Asp_carbamoyltransf_Asp/Orn-bd"/>
</dbReference>
<dbReference type="FunFam" id="3.40.50.1370:FF:000007">
    <property type="entry name" value="Aspartate carbamoyltransferase"/>
    <property type="match status" value="1"/>
</dbReference>
<dbReference type="PRINTS" id="PR00100">
    <property type="entry name" value="AOTCASE"/>
</dbReference>
<reference evidence="10 11" key="1">
    <citation type="submission" date="2019-03" db="EMBL/GenBank/DDBJ databases">
        <title>Subsurface microbial communities from deep shales in Ohio and West Virginia, USA.</title>
        <authorList>
            <person name="Wrighton K."/>
        </authorList>
    </citation>
    <scope>NUCLEOTIDE SEQUENCE [LARGE SCALE GENOMIC DNA]</scope>
    <source>
        <strain evidence="10 11">MSL 6dP</strain>
    </source>
</reference>
<dbReference type="GO" id="GO:0006207">
    <property type="term" value="P:'de novo' pyrimidine nucleobase biosynthetic process"/>
    <property type="evidence" value="ECO:0007669"/>
    <property type="project" value="InterPro"/>
</dbReference>
<sequence>MGLLKNKDLLGLENLSSSEIELILETAKSMKDVLNRPIKKVPTLRGKLVVNLFYEPSTRTSSSFSLAAKRLSADGMGLSVKNSSVSKGESLVDTAKTLKALGADAVVIRHGVPGAAKLLAETIDIPVLNAGDGAHEHPTQALLDIYTINEKKGDIKGQKVAIVGDIRHSRVARSNIWGLNKLGSEVRLIGPSTLMPVGIERMGVKVYTNLEEGIKDVNVINLLRIQRERQNKGFFPSIKEYTKRYGLRKEHLNLAADDVTVMHPGPINRGIEISSELAYGEEAVIEDQVTNGVAIRMALLYLLLGGSKNE</sequence>
<feature type="binding site" evidence="7">
    <location>
        <position position="60"/>
    </location>
    <ligand>
        <name>carbamoyl phosphate</name>
        <dbReference type="ChEBI" id="CHEBI:58228"/>
    </ligand>
</feature>
<feature type="binding site" evidence="7">
    <location>
        <position position="137"/>
    </location>
    <ligand>
        <name>carbamoyl phosphate</name>
        <dbReference type="ChEBI" id="CHEBI:58228"/>
    </ligand>
</feature>
<dbReference type="GO" id="GO:0004070">
    <property type="term" value="F:aspartate carbamoyltransferase activity"/>
    <property type="evidence" value="ECO:0007669"/>
    <property type="project" value="UniProtKB-UniRule"/>
</dbReference>
<dbReference type="PROSITE" id="PS00097">
    <property type="entry name" value="CARBAMOYLTRANSFERASE"/>
    <property type="match status" value="1"/>
</dbReference>
<keyword evidence="4 7" id="KW-0665">Pyrimidine biosynthesis</keyword>
<keyword evidence="11" id="KW-1185">Reference proteome</keyword>
<dbReference type="Pfam" id="PF00185">
    <property type="entry name" value="OTCace"/>
    <property type="match status" value="1"/>
</dbReference>
<dbReference type="RefSeq" id="WP_134115538.1">
    <property type="nucleotide sequence ID" value="NZ_SOEG01000005.1"/>
</dbReference>
<dbReference type="InterPro" id="IPR036901">
    <property type="entry name" value="Asp/Orn_carbamoylTrfase_sf"/>
</dbReference>
<dbReference type="GO" id="GO:0005829">
    <property type="term" value="C:cytosol"/>
    <property type="evidence" value="ECO:0007669"/>
    <property type="project" value="TreeGrafter"/>
</dbReference>
<comment type="subunit">
    <text evidence="7">Heterododecamer (2C3:3R2) of six catalytic PyrB chains organized as two trimers (C3), and six regulatory PyrI chains organized as three dimers (R2).</text>
</comment>
<dbReference type="Gene3D" id="3.40.50.1370">
    <property type="entry name" value="Aspartate/ornithine carbamoyltransferase"/>
    <property type="match status" value="2"/>
</dbReference>
<dbReference type="GO" id="GO:0044205">
    <property type="term" value="P:'de novo' UMP biosynthetic process"/>
    <property type="evidence" value="ECO:0007669"/>
    <property type="project" value="UniProtKB-UniRule"/>
</dbReference>
<evidence type="ECO:0000256" key="7">
    <source>
        <dbReference type="HAMAP-Rule" id="MF_00001"/>
    </source>
</evidence>